<dbReference type="SUPFAM" id="SSF56219">
    <property type="entry name" value="DNase I-like"/>
    <property type="match status" value="1"/>
</dbReference>
<dbReference type="Gene3D" id="3.60.10.10">
    <property type="entry name" value="Endonuclease/exonuclease/phosphatase"/>
    <property type="match status" value="1"/>
</dbReference>
<proteinExistence type="predicted"/>
<reference evidence="1 2" key="1">
    <citation type="journal article" date="2023" name="G3 (Bethesda)">
        <title>A haplotype-resolved chromosome-scale genome for Quercus rubra L. provides insights into the genetics of adaptive traits for red oak species.</title>
        <authorList>
            <person name="Kapoor B."/>
            <person name="Jenkins J."/>
            <person name="Schmutz J."/>
            <person name="Zhebentyayeva T."/>
            <person name="Kuelheim C."/>
            <person name="Coggeshall M."/>
            <person name="Heim C."/>
            <person name="Lasky J.R."/>
            <person name="Leites L."/>
            <person name="Islam-Faridi N."/>
            <person name="Romero-Severson J."/>
            <person name="DeLeo V.L."/>
            <person name="Lucas S.M."/>
            <person name="Lazic D."/>
            <person name="Gailing O."/>
            <person name="Carlson J."/>
            <person name="Staton M."/>
        </authorList>
    </citation>
    <scope>NUCLEOTIDE SEQUENCE [LARGE SCALE GENOMIC DNA]</scope>
    <source>
        <strain evidence="1">Pseudo-F2</strain>
    </source>
</reference>
<protein>
    <recommendedName>
        <fullName evidence="3">Endonuclease/exonuclease/phosphatase</fullName>
    </recommendedName>
</protein>
<sequence length="227" mass="26228">MVGGGRAEKIIEGLSFDGFITMYTIGYAGGLWILWKMEDMEVSPLSTTEQEIHASIKVRSSNLTWLISVIYTSPRLVERRILWDNLKIVAHLHNLPWLMLGDFNEVLCGEEKFGGNQVNLNRALEFKGCLDECNMIDLGFVGPKYTWTNRRPISSLVFERIDKCFANSMWRLLYPEAVVTHLPRTFLDHCPVLIELCKSIANHLNKPFRFQMVWLLHPDFPRVVQQT</sequence>
<name>A0AAN7ESE1_QUERU</name>
<dbReference type="InterPro" id="IPR036691">
    <property type="entry name" value="Endo/exonu/phosph_ase_sf"/>
</dbReference>
<accession>A0AAN7ESE1</accession>
<dbReference type="EMBL" id="JAXUIC010000008">
    <property type="protein sequence ID" value="KAK4578611.1"/>
    <property type="molecule type" value="Genomic_DNA"/>
</dbReference>
<dbReference type="Proteomes" id="UP001324115">
    <property type="component" value="Unassembled WGS sequence"/>
</dbReference>
<keyword evidence="2" id="KW-1185">Reference proteome</keyword>
<dbReference type="PANTHER" id="PTHR33710:SF77">
    <property type="entry name" value="DNASE I-LIKE SUPERFAMILY PROTEIN"/>
    <property type="match status" value="1"/>
</dbReference>
<evidence type="ECO:0000313" key="2">
    <source>
        <dbReference type="Proteomes" id="UP001324115"/>
    </source>
</evidence>
<evidence type="ECO:0008006" key="3">
    <source>
        <dbReference type="Google" id="ProtNLM"/>
    </source>
</evidence>
<dbReference type="PANTHER" id="PTHR33710">
    <property type="entry name" value="BNAC02G09200D PROTEIN"/>
    <property type="match status" value="1"/>
</dbReference>
<gene>
    <name evidence="1" type="ORF">RGQ29_028630</name>
</gene>
<dbReference type="AlphaFoldDB" id="A0AAN7ESE1"/>
<evidence type="ECO:0000313" key="1">
    <source>
        <dbReference type="EMBL" id="KAK4578611.1"/>
    </source>
</evidence>
<comment type="caution">
    <text evidence="1">The sequence shown here is derived from an EMBL/GenBank/DDBJ whole genome shotgun (WGS) entry which is preliminary data.</text>
</comment>
<organism evidence="1 2">
    <name type="scientific">Quercus rubra</name>
    <name type="common">Northern red oak</name>
    <name type="synonym">Quercus borealis</name>
    <dbReference type="NCBI Taxonomy" id="3512"/>
    <lineage>
        <taxon>Eukaryota</taxon>
        <taxon>Viridiplantae</taxon>
        <taxon>Streptophyta</taxon>
        <taxon>Embryophyta</taxon>
        <taxon>Tracheophyta</taxon>
        <taxon>Spermatophyta</taxon>
        <taxon>Magnoliopsida</taxon>
        <taxon>eudicotyledons</taxon>
        <taxon>Gunneridae</taxon>
        <taxon>Pentapetalae</taxon>
        <taxon>rosids</taxon>
        <taxon>fabids</taxon>
        <taxon>Fagales</taxon>
        <taxon>Fagaceae</taxon>
        <taxon>Quercus</taxon>
    </lineage>
</organism>